<proteinExistence type="predicted"/>
<feature type="repeat" description="WD" evidence="5">
    <location>
        <begin position="325"/>
        <end position="366"/>
    </location>
</feature>
<dbReference type="RefSeq" id="XP_067758044.1">
    <property type="nucleotide sequence ID" value="XM_067901369.1"/>
</dbReference>
<dbReference type="InterPro" id="IPR019775">
    <property type="entry name" value="WD40_repeat_CS"/>
</dbReference>
<sequence length="539" mass="59040">MASASADLNVMLLPQLPQALHQSSMSFTRSADLYPTQESLSDISAALSIVSTPMHTSHHSSSISCACSSEGPCGFMSRTFCKDENSKAQQLQASVQMETDLFIYDDIVISKNEARIKHWHLAGRKPRSANTELGRDNETSECSGYGKRMNGVGHRFFSFNDFDVCVDEMDIIPMSGTTAGSASTPHREASPVGSPNENLRCITVTSTVAERPNTVAHFLEQCRLAQPKANRPLRGFHTSPYLGHATRIKCLALSPSETDLVSCSNEDASVTLKNLQLNSEVGIFTGHQDAVINAIFSSDGKYLATASKDKTMILWDVMTAKRLLTFAHPKVVICCCFSPDSKYIMSGCQDRVCRLWDTKRGREWLRYAGHKGIIIAMAFSPNGNDLCSASADKSLRVWSTTTAKTRLQLIGHVGIVLSCSYTSDGQYIISNDESVLRVWSAEDGSCTLSVSPLDVAGYTRLHHRVPRLSWTLSSAAPGSFTQLIVVACNNHFVYLLDIRTGREVTSFFCKASVYCLTVGSYEKVACGDSFGNIYMLSLL</sequence>
<dbReference type="Gene3D" id="2.130.10.10">
    <property type="entry name" value="YVTN repeat-like/Quinoprotein amine dehydrogenase"/>
    <property type="match status" value="2"/>
</dbReference>
<dbReference type="InterPro" id="IPR015943">
    <property type="entry name" value="WD40/YVTN_repeat-like_dom_sf"/>
</dbReference>
<evidence type="ECO:0000313" key="8">
    <source>
        <dbReference type="Proteomes" id="UP000674318"/>
    </source>
</evidence>
<dbReference type="Pfam" id="PF00400">
    <property type="entry name" value="WD40"/>
    <property type="match status" value="5"/>
</dbReference>
<dbReference type="EMBL" id="JAFJZO010000017">
    <property type="protein sequence ID" value="KAG5508155.1"/>
    <property type="molecule type" value="Genomic_DNA"/>
</dbReference>
<keyword evidence="2" id="KW-0677">Repeat</keyword>
<accession>A0A836IMR2</accession>
<keyword evidence="8" id="KW-1185">Reference proteome</keyword>
<evidence type="ECO:0000256" key="3">
    <source>
        <dbReference type="ARBA" id="ARBA00022980"/>
    </source>
</evidence>
<dbReference type="PROSITE" id="PS00678">
    <property type="entry name" value="WD_REPEATS_1"/>
    <property type="match status" value="2"/>
</dbReference>
<dbReference type="OrthoDB" id="674604at2759"/>
<dbReference type="PANTHER" id="PTHR44019:SF8">
    <property type="entry name" value="POC1 CENTRIOLAR PROTEIN HOMOLOG"/>
    <property type="match status" value="1"/>
</dbReference>
<evidence type="ECO:0000256" key="5">
    <source>
        <dbReference type="PROSITE-ProRule" id="PRU00221"/>
    </source>
</evidence>
<feature type="domain" description="TEP-1 C-terminal beta-propeller" evidence="6">
    <location>
        <begin position="482"/>
        <end position="537"/>
    </location>
</feature>
<name>A0A836IMR2_9TRYP</name>
<evidence type="ECO:0000256" key="2">
    <source>
        <dbReference type="ARBA" id="ARBA00022737"/>
    </source>
</evidence>
<keyword evidence="4" id="KW-0687">Ribonucleoprotein</keyword>
<dbReference type="InterPro" id="IPR020472">
    <property type="entry name" value="WD40_PAC1"/>
</dbReference>
<organism evidence="7 8">
    <name type="scientific">Porcisia hertigi</name>
    <dbReference type="NCBI Taxonomy" id="2761500"/>
    <lineage>
        <taxon>Eukaryota</taxon>
        <taxon>Discoba</taxon>
        <taxon>Euglenozoa</taxon>
        <taxon>Kinetoplastea</taxon>
        <taxon>Metakinetoplastina</taxon>
        <taxon>Trypanosomatida</taxon>
        <taxon>Trypanosomatidae</taxon>
        <taxon>Leishmaniinae</taxon>
        <taxon>Porcisia</taxon>
    </lineage>
</organism>
<dbReference type="Proteomes" id="UP000674318">
    <property type="component" value="Chromosome 17"/>
</dbReference>
<dbReference type="PROSITE" id="PS50294">
    <property type="entry name" value="WD_REPEATS_REGION"/>
    <property type="match status" value="3"/>
</dbReference>
<feature type="repeat" description="WD" evidence="5">
    <location>
        <begin position="284"/>
        <end position="325"/>
    </location>
</feature>
<dbReference type="Pfam" id="PF25048">
    <property type="entry name" value="Beta-prop_TEP1_C"/>
    <property type="match status" value="1"/>
</dbReference>
<keyword evidence="3" id="KW-0689">Ribosomal protein</keyword>
<dbReference type="GeneID" id="94291446"/>
<dbReference type="KEGG" id="phet:94291446"/>
<dbReference type="GO" id="GO:1990904">
    <property type="term" value="C:ribonucleoprotein complex"/>
    <property type="evidence" value="ECO:0007669"/>
    <property type="project" value="UniProtKB-KW"/>
</dbReference>
<evidence type="ECO:0000256" key="4">
    <source>
        <dbReference type="ARBA" id="ARBA00023274"/>
    </source>
</evidence>
<dbReference type="InterPro" id="IPR036322">
    <property type="entry name" value="WD40_repeat_dom_sf"/>
</dbReference>
<evidence type="ECO:0000259" key="6">
    <source>
        <dbReference type="Pfam" id="PF25048"/>
    </source>
</evidence>
<dbReference type="InterPro" id="IPR056828">
    <property type="entry name" value="Beta-prop_TEP1_C"/>
</dbReference>
<dbReference type="PANTHER" id="PTHR44019">
    <property type="entry name" value="WD REPEAT-CONTAINING PROTEIN 55"/>
    <property type="match status" value="1"/>
</dbReference>
<comment type="caution">
    <text evidence="7">The sequence shown here is derived from an EMBL/GenBank/DDBJ whole genome shotgun (WGS) entry which is preliminary data.</text>
</comment>
<dbReference type="GO" id="GO:0005840">
    <property type="term" value="C:ribosome"/>
    <property type="evidence" value="ECO:0007669"/>
    <property type="project" value="UniProtKB-KW"/>
</dbReference>
<keyword evidence="1 5" id="KW-0853">WD repeat</keyword>
<reference evidence="7 8" key="1">
    <citation type="submission" date="2021-02" db="EMBL/GenBank/DDBJ databases">
        <title>Porcisia hertigi Genome sequencing and assembly.</title>
        <authorList>
            <person name="Almutairi H."/>
            <person name="Gatherer D."/>
        </authorList>
    </citation>
    <scope>NUCLEOTIDE SEQUENCE [LARGE SCALE GENOMIC DNA]</scope>
    <source>
        <strain evidence="7 8">C119</strain>
    </source>
</reference>
<gene>
    <name evidence="7" type="ORF">JKF63_05409</name>
</gene>
<dbReference type="PRINTS" id="PR00320">
    <property type="entry name" value="GPROTEINBRPT"/>
</dbReference>
<dbReference type="SUPFAM" id="SSF50978">
    <property type="entry name" value="WD40 repeat-like"/>
    <property type="match status" value="1"/>
</dbReference>
<dbReference type="SMART" id="SM00320">
    <property type="entry name" value="WD40"/>
    <property type="match status" value="5"/>
</dbReference>
<evidence type="ECO:0000313" key="7">
    <source>
        <dbReference type="EMBL" id="KAG5508155.1"/>
    </source>
</evidence>
<evidence type="ECO:0000256" key="1">
    <source>
        <dbReference type="ARBA" id="ARBA00022574"/>
    </source>
</evidence>
<dbReference type="InterPro" id="IPR050505">
    <property type="entry name" value="WDR55/POC1"/>
</dbReference>
<dbReference type="PROSITE" id="PS50082">
    <property type="entry name" value="WD_REPEATS_2"/>
    <property type="match status" value="3"/>
</dbReference>
<protein>
    <recommendedName>
        <fullName evidence="6">TEP-1 C-terminal beta-propeller domain-containing protein</fullName>
    </recommendedName>
</protein>
<dbReference type="AlphaFoldDB" id="A0A836IMR2"/>
<feature type="repeat" description="WD" evidence="5">
    <location>
        <begin position="367"/>
        <end position="408"/>
    </location>
</feature>
<dbReference type="CDD" id="cd00200">
    <property type="entry name" value="WD40"/>
    <property type="match status" value="1"/>
</dbReference>
<dbReference type="InterPro" id="IPR001680">
    <property type="entry name" value="WD40_rpt"/>
</dbReference>